<dbReference type="Gene3D" id="3.40.50.1390">
    <property type="entry name" value="Resolvase, N-terminal catalytic domain"/>
    <property type="match status" value="1"/>
</dbReference>
<gene>
    <name evidence="4" type="ordered locus">Niako_6134</name>
</gene>
<proteinExistence type="predicted"/>
<dbReference type="KEGG" id="nko:Niako_6134"/>
<dbReference type="PROSITE" id="PS51736">
    <property type="entry name" value="RECOMBINASES_3"/>
    <property type="match status" value="1"/>
</dbReference>
<dbReference type="CDD" id="cd00338">
    <property type="entry name" value="Ser_Recombinase"/>
    <property type="match status" value="1"/>
</dbReference>
<evidence type="ECO:0000256" key="1">
    <source>
        <dbReference type="ARBA" id="ARBA00023125"/>
    </source>
</evidence>
<dbReference type="OrthoDB" id="2290206at2"/>
<evidence type="ECO:0000256" key="2">
    <source>
        <dbReference type="ARBA" id="ARBA00023172"/>
    </source>
</evidence>
<dbReference type="HOGENOM" id="CLU_010686_0_1_10"/>
<dbReference type="eggNOG" id="COG1961">
    <property type="taxonomic scope" value="Bacteria"/>
</dbReference>
<dbReference type="RefSeq" id="WP_014222269.1">
    <property type="nucleotide sequence ID" value="NC_016609.1"/>
</dbReference>
<dbReference type="InterPro" id="IPR006119">
    <property type="entry name" value="Resolv_N"/>
</dbReference>
<name>G8T902_NIAKG</name>
<keyword evidence="1" id="KW-0238">DNA-binding</keyword>
<dbReference type="AlphaFoldDB" id="G8T902"/>
<dbReference type="GO" id="GO:0003677">
    <property type="term" value="F:DNA binding"/>
    <property type="evidence" value="ECO:0007669"/>
    <property type="project" value="UniProtKB-KW"/>
</dbReference>
<dbReference type="InterPro" id="IPR036162">
    <property type="entry name" value="Resolvase-like_N_sf"/>
</dbReference>
<dbReference type="STRING" id="700598.Niako_6134"/>
<dbReference type="GO" id="GO:0000150">
    <property type="term" value="F:DNA strand exchange activity"/>
    <property type="evidence" value="ECO:0007669"/>
    <property type="project" value="InterPro"/>
</dbReference>
<sequence>MKIPAVEYHRVSRERQSEEGYGLDASKADIHSFLMSHDKYEVHKVFVEVECGDRNNRPELAKALNYCKRHKAVLLVAKLDRLSRRVSMISTLLESNIQFWVVAYPTINPKENPFFFQMLAIAAELELKHLRERTKAGLAVAKSKGVVLGCNGKVLAEKNKKAADDFALHMSPELLKAKAEGLSLRATAENWNYRHIPTARGNGCQWDATTVYHLSKRIERISNNQTV</sequence>
<reference evidence="4 5" key="1">
    <citation type="submission" date="2011-12" db="EMBL/GenBank/DDBJ databases">
        <title>The complete genome of Niastella koreensis GR20-10.</title>
        <authorList>
            <consortium name="US DOE Joint Genome Institute (JGI-PGF)"/>
            <person name="Lucas S."/>
            <person name="Han J."/>
            <person name="Lapidus A."/>
            <person name="Bruce D."/>
            <person name="Goodwin L."/>
            <person name="Pitluck S."/>
            <person name="Peters L."/>
            <person name="Kyrpides N."/>
            <person name="Mavromatis K."/>
            <person name="Ivanova N."/>
            <person name="Mikhailova N."/>
            <person name="Davenport K."/>
            <person name="Saunders E."/>
            <person name="Detter J.C."/>
            <person name="Tapia R."/>
            <person name="Han C."/>
            <person name="Land M."/>
            <person name="Hauser L."/>
            <person name="Markowitz V."/>
            <person name="Cheng J.-F."/>
            <person name="Hugenholtz P."/>
            <person name="Woyke T."/>
            <person name="Wu D."/>
            <person name="Tindall B."/>
            <person name="Pomrenke H."/>
            <person name="Brambilla E."/>
            <person name="Klenk H.-P."/>
            <person name="Eisen J.A."/>
        </authorList>
    </citation>
    <scope>NUCLEOTIDE SEQUENCE [LARGE SCALE GENOMIC DNA]</scope>
    <source>
        <strain evidence="5">DSM 17620 / KACC 11465 / NBRC 106392 / GR20-10</strain>
    </source>
</reference>
<evidence type="ECO:0000259" key="3">
    <source>
        <dbReference type="PROSITE" id="PS51736"/>
    </source>
</evidence>
<accession>G8T902</accession>
<dbReference type="EMBL" id="CP003178">
    <property type="protein sequence ID" value="AEW02359.1"/>
    <property type="molecule type" value="Genomic_DNA"/>
</dbReference>
<dbReference type="Proteomes" id="UP000005438">
    <property type="component" value="Chromosome"/>
</dbReference>
<feature type="domain" description="Resolvase/invertase-type recombinase catalytic" evidence="3">
    <location>
        <begin position="4"/>
        <end position="145"/>
    </location>
</feature>
<evidence type="ECO:0000313" key="4">
    <source>
        <dbReference type="EMBL" id="AEW02359.1"/>
    </source>
</evidence>
<dbReference type="InterPro" id="IPR050639">
    <property type="entry name" value="SSR_resolvase"/>
</dbReference>
<dbReference type="PANTHER" id="PTHR30461">
    <property type="entry name" value="DNA-INVERTASE FROM LAMBDOID PROPHAGE"/>
    <property type="match status" value="1"/>
</dbReference>
<evidence type="ECO:0000313" key="5">
    <source>
        <dbReference type="Proteomes" id="UP000005438"/>
    </source>
</evidence>
<organism evidence="4 5">
    <name type="scientific">Niastella koreensis (strain DSM 17620 / KACC 11465 / NBRC 106392 / GR20-10)</name>
    <dbReference type="NCBI Taxonomy" id="700598"/>
    <lineage>
        <taxon>Bacteria</taxon>
        <taxon>Pseudomonadati</taxon>
        <taxon>Bacteroidota</taxon>
        <taxon>Chitinophagia</taxon>
        <taxon>Chitinophagales</taxon>
        <taxon>Chitinophagaceae</taxon>
        <taxon>Niastella</taxon>
    </lineage>
</organism>
<dbReference type="SMART" id="SM00857">
    <property type="entry name" value="Resolvase"/>
    <property type="match status" value="1"/>
</dbReference>
<keyword evidence="2" id="KW-0233">DNA recombination</keyword>
<dbReference type="Pfam" id="PF00239">
    <property type="entry name" value="Resolvase"/>
    <property type="match status" value="1"/>
</dbReference>
<dbReference type="PANTHER" id="PTHR30461:SF2">
    <property type="entry name" value="SERINE RECOMBINASE PINE-RELATED"/>
    <property type="match status" value="1"/>
</dbReference>
<dbReference type="SUPFAM" id="SSF53041">
    <property type="entry name" value="Resolvase-like"/>
    <property type="match status" value="1"/>
</dbReference>
<protein>
    <submittedName>
        <fullName evidence="4">Resolvase domain protein</fullName>
    </submittedName>
</protein>